<evidence type="ECO:0008006" key="4">
    <source>
        <dbReference type="Google" id="ProtNLM"/>
    </source>
</evidence>
<sequence>MNENQVCKKRKCTSFEVKIEIIKKYTEQNITTSKLVKEYNAEIVDSIATNNPIEQDSDTEIEEQQDDNK</sequence>
<evidence type="ECO:0000313" key="3">
    <source>
        <dbReference type="Proteomes" id="UP000276133"/>
    </source>
</evidence>
<evidence type="ECO:0000256" key="1">
    <source>
        <dbReference type="SAM" id="MobiDB-lite"/>
    </source>
</evidence>
<gene>
    <name evidence="2" type="ORF">BpHYR1_017660</name>
</gene>
<proteinExistence type="predicted"/>
<protein>
    <recommendedName>
        <fullName evidence="4">HTH psq-type domain-containing protein</fullName>
    </recommendedName>
</protein>
<reference evidence="2 3" key="1">
    <citation type="journal article" date="2018" name="Sci. Rep.">
        <title>Genomic signatures of local adaptation to the degree of environmental predictability in rotifers.</title>
        <authorList>
            <person name="Franch-Gras L."/>
            <person name="Hahn C."/>
            <person name="Garcia-Roger E.M."/>
            <person name="Carmona M.J."/>
            <person name="Serra M."/>
            <person name="Gomez A."/>
        </authorList>
    </citation>
    <scope>NUCLEOTIDE SEQUENCE [LARGE SCALE GENOMIC DNA]</scope>
    <source>
        <strain evidence="2">HYR1</strain>
    </source>
</reference>
<accession>A0A3M7RAK4</accession>
<name>A0A3M7RAK4_BRAPC</name>
<comment type="caution">
    <text evidence="2">The sequence shown here is derived from an EMBL/GenBank/DDBJ whole genome shotgun (WGS) entry which is preliminary data.</text>
</comment>
<organism evidence="2 3">
    <name type="scientific">Brachionus plicatilis</name>
    <name type="common">Marine rotifer</name>
    <name type="synonym">Brachionus muelleri</name>
    <dbReference type="NCBI Taxonomy" id="10195"/>
    <lineage>
        <taxon>Eukaryota</taxon>
        <taxon>Metazoa</taxon>
        <taxon>Spiralia</taxon>
        <taxon>Gnathifera</taxon>
        <taxon>Rotifera</taxon>
        <taxon>Eurotatoria</taxon>
        <taxon>Monogononta</taxon>
        <taxon>Pseudotrocha</taxon>
        <taxon>Ploima</taxon>
        <taxon>Brachionidae</taxon>
        <taxon>Brachionus</taxon>
    </lineage>
</organism>
<keyword evidence="3" id="KW-1185">Reference proteome</keyword>
<feature type="compositionally biased region" description="Acidic residues" evidence="1">
    <location>
        <begin position="55"/>
        <end position="69"/>
    </location>
</feature>
<dbReference type="Proteomes" id="UP000276133">
    <property type="component" value="Unassembled WGS sequence"/>
</dbReference>
<dbReference type="AlphaFoldDB" id="A0A3M7RAK4"/>
<feature type="region of interest" description="Disordered" evidence="1">
    <location>
        <begin position="49"/>
        <end position="69"/>
    </location>
</feature>
<evidence type="ECO:0000313" key="2">
    <source>
        <dbReference type="EMBL" id="RNA20461.1"/>
    </source>
</evidence>
<dbReference type="EMBL" id="REGN01003848">
    <property type="protein sequence ID" value="RNA20461.1"/>
    <property type="molecule type" value="Genomic_DNA"/>
</dbReference>